<comment type="subcellular location">
    <subcellularLocation>
        <location evidence="1">Cell membrane</location>
        <topology evidence="1">Multi-pass membrane protein</topology>
    </subcellularLocation>
</comment>
<dbReference type="EMBL" id="BAABAZ010000004">
    <property type="protein sequence ID" value="GAA4283569.1"/>
    <property type="molecule type" value="Genomic_DNA"/>
</dbReference>
<evidence type="ECO:0000256" key="3">
    <source>
        <dbReference type="ARBA" id="ARBA00022448"/>
    </source>
</evidence>
<reference evidence="11" key="1">
    <citation type="journal article" date="2019" name="Int. J. Syst. Evol. Microbiol.">
        <title>The Global Catalogue of Microorganisms (GCM) 10K type strain sequencing project: providing services to taxonomists for standard genome sequencing and annotation.</title>
        <authorList>
            <consortium name="The Broad Institute Genomics Platform"/>
            <consortium name="The Broad Institute Genome Sequencing Center for Infectious Disease"/>
            <person name="Wu L."/>
            <person name="Ma J."/>
        </authorList>
    </citation>
    <scope>NUCLEOTIDE SEQUENCE [LARGE SCALE GENOMIC DNA]</scope>
    <source>
        <strain evidence="11">JCM 17458</strain>
    </source>
</reference>
<comment type="similarity">
    <text evidence="2">Belongs to the CPA3 antiporters (TC 2.A.63) subunit F family.</text>
</comment>
<dbReference type="PANTHER" id="PTHR34702:SF1">
    <property type="entry name" value="NA(+)_H(+) ANTIPORTER SUBUNIT F"/>
    <property type="match status" value="1"/>
</dbReference>
<dbReference type="Proteomes" id="UP001501586">
    <property type="component" value="Unassembled WGS sequence"/>
</dbReference>
<feature type="transmembrane region" description="Helical" evidence="9">
    <location>
        <begin position="47"/>
        <end position="67"/>
    </location>
</feature>
<keyword evidence="11" id="KW-1185">Reference proteome</keyword>
<organism evidence="10 11">
    <name type="scientific">Brevibacterium daeguense</name>
    <dbReference type="NCBI Taxonomy" id="909936"/>
    <lineage>
        <taxon>Bacteria</taxon>
        <taxon>Bacillati</taxon>
        <taxon>Actinomycetota</taxon>
        <taxon>Actinomycetes</taxon>
        <taxon>Micrococcales</taxon>
        <taxon>Brevibacteriaceae</taxon>
        <taxon>Brevibacterium</taxon>
    </lineage>
</organism>
<evidence type="ECO:0000256" key="2">
    <source>
        <dbReference type="ARBA" id="ARBA00009212"/>
    </source>
</evidence>
<keyword evidence="6 9" id="KW-1133">Transmembrane helix</keyword>
<sequence length="167" mass="17554">MNGLSDELLIDPAILRIAAPILLVIFLATLVIVVIKLIRGPSILDRMIANDVFLATLLCGLGAFIAATGRVDLLPVLLAVAALGFVGSVSVSRYVSRSDTSSPVVGETRSMAQAHTLSMAQRRDQEEAQRQRSSRAGSADGPDDAEAGRPAGAETVGPLFAEEQEQS</sequence>
<evidence type="ECO:0000256" key="5">
    <source>
        <dbReference type="ARBA" id="ARBA00022692"/>
    </source>
</evidence>
<evidence type="ECO:0000256" key="7">
    <source>
        <dbReference type="ARBA" id="ARBA00023136"/>
    </source>
</evidence>
<evidence type="ECO:0000313" key="10">
    <source>
        <dbReference type="EMBL" id="GAA4283569.1"/>
    </source>
</evidence>
<evidence type="ECO:0000256" key="9">
    <source>
        <dbReference type="SAM" id="Phobius"/>
    </source>
</evidence>
<keyword evidence="7 9" id="KW-0472">Membrane</keyword>
<keyword evidence="5 9" id="KW-0812">Transmembrane</keyword>
<feature type="transmembrane region" description="Helical" evidence="9">
    <location>
        <begin position="73"/>
        <end position="91"/>
    </location>
</feature>
<proteinExistence type="inferred from homology"/>
<feature type="compositionally biased region" description="Basic and acidic residues" evidence="8">
    <location>
        <begin position="121"/>
        <end position="130"/>
    </location>
</feature>
<comment type="caution">
    <text evidence="10">The sequence shown here is derived from an EMBL/GenBank/DDBJ whole genome shotgun (WGS) entry which is preliminary data.</text>
</comment>
<name>A0ABP8EHW9_9MICO</name>
<evidence type="ECO:0000256" key="8">
    <source>
        <dbReference type="SAM" id="MobiDB-lite"/>
    </source>
</evidence>
<dbReference type="InterPro" id="IPR007208">
    <property type="entry name" value="MrpF/PhaF-like"/>
</dbReference>
<keyword evidence="3" id="KW-0813">Transport</keyword>
<evidence type="ECO:0000256" key="1">
    <source>
        <dbReference type="ARBA" id="ARBA00004651"/>
    </source>
</evidence>
<accession>A0ABP8EHW9</accession>
<feature type="region of interest" description="Disordered" evidence="8">
    <location>
        <begin position="115"/>
        <end position="167"/>
    </location>
</feature>
<dbReference type="PANTHER" id="PTHR34702">
    <property type="entry name" value="NA(+)/H(+) ANTIPORTER SUBUNIT F1"/>
    <property type="match status" value="1"/>
</dbReference>
<evidence type="ECO:0000256" key="4">
    <source>
        <dbReference type="ARBA" id="ARBA00022475"/>
    </source>
</evidence>
<dbReference type="Pfam" id="PF04066">
    <property type="entry name" value="MrpF_PhaF"/>
    <property type="match status" value="1"/>
</dbReference>
<evidence type="ECO:0000313" key="11">
    <source>
        <dbReference type="Proteomes" id="UP001501586"/>
    </source>
</evidence>
<dbReference type="RefSeq" id="WP_236863631.1">
    <property type="nucleotide sequence ID" value="NZ_BAABAZ010000004.1"/>
</dbReference>
<keyword evidence="4" id="KW-1003">Cell membrane</keyword>
<gene>
    <name evidence="10" type="ORF">GCM10022261_11000</name>
</gene>
<feature type="transmembrane region" description="Helical" evidence="9">
    <location>
        <begin position="13"/>
        <end position="35"/>
    </location>
</feature>
<protein>
    <submittedName>
        <fullName evidence="10">Uncharacterized protein</fullName>
    </submittedName>
</protein>
<evidence type="ECO:0000256" key="6">
    <source>
        <dbReference type="ARBA" id="ARBA00022989"/>
    </source>
</evidence>